<dbReference type="SUPFAM" id="SSF88946">
    <property type="entry name" value="Sigma2 domain of RNA polymerase sigma factors"/>
    <property type="match status" value="1"/>
</dbReference>
<evidence type="ECO:0000256" key="4">
    <source>
        <dbReference type="ARBA" id="ARBA00023163"/>
    </source>
</evidence>
<keyword evidence="8" id="KW-1185">Reference proteome</keyword>
<dbReference type="InterPro" id="IPR013249">
    <property type="entry name" value="RNA_pol_sigma70_r4_t2"/>
</dbReference>
<dbReference type="PANTHER" id="PTHR43133">
    <property type="entry name" value="RNA POLYMERASE ECF-TYPE SIGMA FACTO"/>
    <property type="match status" value="1"/>
</dbReference>
<dbReference type="NCBIfam" id="TIGR02937">
    <property type="entry name" value="sigma70-ECF"/>
    <property type="match status" value="1"/>
</dbReference>
<dbReference type="InterPro" id="IPR039425">
    <property type="entry name" value="RNA_pol_sigma-70-like"/>
</dbReference>
<dbReference type="InterPro" id="IPR007627">
    <property type="entry name" value="RNA_pol_sigma70_r2"/>
</dbReference>
<evidence type="ECO:0000256" key="2">
    <source>
        <dbReference type="ARBA" id="ARBA00023015"/>
    </source>
</evidence>
<accession>A0A1G9HJ10</accession>
<evidence type="ECO:0000313" key="7">
    <source>
        <dbReference type="EMBL" id="SDL12493.1"/>
    </source>
</evidence>
<evidence type="ECO:0000313" key="8">
    <source>
        <dbReference type="Proteomes" id="UP000198510"/>
    </source>
</evidence>
<dbReference type="PANTHER" id="PTHR43133:SF46">
    <property type="entry name" value="RNA POLYMERASE SIGMA-70 FACTOR ECF SUBFAMILY"/>
    <property type="match status" value="1"/>
</dbReference>
<dbReference type="Proteomes" id="UP000198510">
    <property type="component" value="Unassembled WGS sequence"/>
</dbReference>
<sequence>MNIASSTTLNSRELWNRWRNGCDTSFAQLFDRHYEELYTYALRFADETEVAEDCLQEVFITLWHARARLQDVRSVGAYLRASIRYKICAVMQQNARREGRLELLPPSPPCDSPEELLIRQERHAYQEQCIQQLLCQLPKRQREVVYLRYFDDFSVQEIAQQLSINYQSVMNHLHRAMTRLREAHHTTV</sequence>
<name>A0A1G9HJ10_9BACT</name>
<dbReference type="RefSeq" id="WP_176956024.1">
    <property type="nucleotide sequence ID" value="NZ_FNFO01000004.1"/>
</dbReference>
<keyword evidence="2" id="KW-0805">Transcription regulation</keyword>
<dbReference type="Gene3D" id="1.10.1740.10">
    <property type="match status" value="1"/>
</dbReference>
<dbReference type="InterPro" id="IPR014284">
    <property type="entry name" value="RNA_pol_sigma-70_dom"/>
</dbReference>
<proteinExistence type="inferred from homology"/>
<dbReference type="Pfam" id="PF08281">
    <property type="entry name" value="Sigma70_r4_2"/>
    <property type="match status" value="1"/>
</dbReference>
<dbReference type="InterPro" id="IPR013324">
    <property type="entry name" value="RNA_pol_sigma_r3/r4-like"/>
</dbReference>
<dbReference type="CDD" id="cd06171">
    <property type="entry name" value="Sigma70_r4"/>
    <property type="match status" value="1"/>
</dbReference>
<dbReference type="GO" id="GO:0016987">
    <property type="term" value="F:sigma factor activity"/>
    <property type="evidence" value="ECO:0007669"/>
    <property type="project" value="UniProtKB-KW"/>
</dbReference>
<dbReference type="InterPro" id="IPR036388">
    <property type="entry name" value="WH-like_DNA-bd_sf"/>
</dbReference>
<comment type="similarity">
    <text evidence="1">Belongs to the sigma-70 factor family. ECF subfamily.</text>
</comment>
<protein>
    <submittedName>
        <fullName evidence="7">RNA polymerase sigma factor, sigma-70 family</fullName>
    </submittedName>
</protein>
<evidence type="ECO:0000256" key="3">
    <source>
        <dbReference type="ARBA" id="ARBA00023082"/>
    </source>
</evidence>
<dbReference type="GO" id="GO:0003677">
    <property type="term" value="F:DNA binding"/>
    <property type="evidence" value="ECO:0007669"/>
    <property type="project" value="InterPro"/>
</dbReference>
<dbReference type="Gene3D" id="1.10.10.10">
    <property type="entry name" value="Winged helix-like DNA-binding domain superfamily/Winged helix DNA-binding domain"/>
    <property type="match status" value="1"/>
</dbReference>
<dbReference type="InterPro" id="IPR013325">
    <property type="entry name" value="RNA_pol_sigma_r2"/>
</dbReference>
<feature type="domain" description="RNA polymerase sigma factor 70 region 4 type 2" evidence="6">
    <location>
        <begin position="128"/>
        <end position="180"/>
    </location>
</feature>
<evidence type="ECO:0000259" key="6">
    <source>
        <dbReference type="Pfam" id="PF08281"/>
    </source>
</evidence>
<feature type="domain" description="RNA polymerase sigma-70 region 2" evidence="5">
    <location>
        <begin position="29"/>
        <end position="89"/>
    </location>
</feature>
<evidence type="ECO:0000256" key="1">
    <source>
        <dbReference type="ARBA" id="ARBA00010641"/>
    </source>
</evidence>
<reference evidence="7 8" key="1">
    <citation type="submission" date="2016-10" db="EMBL/GenBank/DDBJ databases">
        <authorList>
            <person name="de Groot N.N."/>
        </authorList>
    </citation>
    <scope>NUCLEOTIDE SEQUENCE [LARGE SCALE GENOMIC DNA]</scope>
    <source>
        <strain evidence="7 8">DSM 25186</strain>
    </source>
</reference>
<organism evidence="7 8">
    <name type="scientific">Catalinimonas alkaloidigena</name>
    <dbReference type="NCBI Taxonomy" id="1075417"/>
    <lineage>
        <taxon>Bacteria</taxon>
        <taxon>Pseudomonadati</taxon>
        <taxon>Bacteroidota</taxon>
        <taxon>Cytophagia</taxon>
        <taxon>Cytophagales</taxon>
        <taxon>Catalimonadaceae</taxon>
        <taxon>Catalinimonas</taxon>
    </lineage>
</organism>
<dbReference type="Pfam" id="PF04542">
    <property type="entry name" value="Sigma70_r2"/>
    <property type="match status" value="1"/>
</dbReference>
<dbReference type="EMBL" id="FNFO01000004">
    <property type="protein sequence ID" value="SDL12493.1"/>
    <property type="molecule type" value="Genomic_DNA"/>
</dbReference>
<keyword evidence="4" id="KW-0804">Transcription</keyword>
<dbReference type="SUPFAM" id="SSF88659">
    <property type="entry name" value="Sigma3 and sigma4 domains of RNA polymerase sigma factors"/>
    <property type="match status" value="1"/>
</dbReference>
<keyword evidence="3" id="KW-0731">Sigma factor</keyword>
<evidence type="ECO:0000259" key="5">
    <source>
        <dbReference type="Pfam" id="PF04542"/>
    </source>
</evidence>
<dbReference type="GO" id="GO:0006352">
    <property type="term" value="P:DNA-templated transcription initiation"/>
    <property type="evidence" value="ECO:0007669"/>
    <property type="project" value="InterPro"/>
</dbReference>
<dbReference type="STRING" id="1075417.SAMN05421823_104441"/>
<gene>
    <name evidence="7" type="ORF">SAMN05421823_104441</name>
</gene>
<dbReference type="AlphaFoldDB" id="A0A1G9HJ10"/>